<evidence type="ECO:0000313" key="5">
    <source>
        <dbReference type="EMBL" id="PWA89422.1"/>
    </source>
</evidence>
<name>A0A2U1PUN3_ARTAN</name>
<dbReference type="SUPFAM" id="SSF56112">
    <property type="entry name" value="Protein kinase-like (PK-like)"/>
    <property type="match status" value="1"/>
</dbReference>
<dbReference type="InterPro" id="IPR001480">
    <property type="entry name" value="Bulb-type_lectin_dom"/>
</dbReference>
<evidence type="ECO:0000256" key="2">
    <source>
        <dbReference type="ARBA" id="ARBA00023180"/>
    </source>
</evidence>
<sequence>MSGACLWLFIAICIYTSNASSITSISTTKSHTTIAQLREGETLVSPNQHGSKRVIWRIVLKGYAPTSRKPVLQLLNSGNFVVRDCENSSCGEYIWESFDHPGDTLLPGMDLSLDYGSRQRYRAITSWRKKDDPSDGDFKFGFDRSVQSPQLVLTKENGVRLSRWGPWDGQKFSGMNSLMDNPILSPTLSCFFFTKCFYNQIPSCTRRGRNLNWLSLLFCCRQLPVYFYWVLYLDFCVLLKDQRQEAWKLWTAGRPLELMDCVLSESTYQEDEVVKCIHVGLLCVQKQPEDRPSMSEVVNMLQSENLVSVVRQPDEPGFFAGRSLIGLGFSTVDRHLDSINDVTMTTITGR</sequence>
<evidence type="ECO:0000256" key="3">
    <source>
        <dbReference type="SAM" id="SignalP"/>
    </source>
</evidence>
<evidence type="ECO:0000259" key="4">
    <source>
        <dbReference type="PROSITE" id="PS50927"/>
    </source>
</evidence>
<evidence type="ECO:0000313" key="6">
    <source>
        <dbReference type="Proteomes" id="UP000245207"/>
    </source>
</evidence>
<keyword evidence="1 3" id="KW-0732">Signal</keyword>
<dbReference type="InterPro" id="IPR011009">
    <property type="entry name" value="Kinase-like_dom_sf"/>
</dbReference>
<dbReference type="STRING" id="35608.A0A2U1PUN3"/>
<organism evidence="5 6">
    <name type="scientific">Artemisia annua</name>
    <name type="common">Sweet wormwood</name>
    <dbReference type="NCBI Taxonomy" id="35608"/>
    <lineage>
        <taxon>Eukaryota</taxon>
        <taxon>Viridiplantae</taxon>
        <taxon>Streptophyta</taxon>
        <taxon>Embryophyta</taxon>
        <taxon>Tracheophyta</taxon>
        <taxon>Spermatophyta</taxon>
        <taxon>Magnoliopsida</taxon>
        <taxon>eudicotyledons</taxon>
        <taxon>Gunneridae</taxon>
        <taxon>Pentapetalae</taxon>
        <taxon>asterids</taxon>
        <taxon>campanulids</taxon>
        <taxon>Asterales</taxon>
        <taxon>Asteraceae</taxon>
        <taxon>Asteroideae</taxon>
        <taxon>Anthemideae</taxon>
        <taxon>Artemisiinae</taxon>
        <taxon>Artemisia</taxon>
    </lineage>
</organism>
<keyword evidence="2" id="KW-0325">Glycoprotein</keyword>
<accession>A0A2U1PUN3</accession>
<gene>
    <name evidence="5" type="ORF">CTI12_AA110200</name>
</gene>
<feature type="chain" id="PRO_5015719834" evidence="3">
    <location>
        <begin position="20"/>
        <end position="350"/>
    </location>
</feature>
<proteinExistence type="predicted"/>
<keyword evidence="6" id="KW-1185">Reference proteome</keyword>
<dbReference type="Pfam" id="PF01453">
    <property type="entry name" value="B_lectin"/>
    <property type="match status" value="1"/>
</dbReference>
<evidence type="ECO:0000256" key="1">
    <source>
        <dbReference type="ARBA" id="ARBA00022729"/>
    </source>
</evidence>
<feature type="signal peptide" evidence="3">
    <location>
        <begin position="1"/>
        <end position="19"/>
    </location>
</feature>
<dbReference type="PANTHER" id="PTHR32444">
    <property type="entry name" value="BULB-TYPE LECTIN DOMAIN-CONTAINING PROTEIN"/>
    <property type="match status" value="1"/>
</dbReference>
<dbReference type="SUPFAM" id="SSF51110">
    <property type="entry name" value="alpha-D-mannose-specific plant lectins"/>
    <property type="match status" value="1"/>
</dbReference>
<dbReference type="PROSITE" id="PS50927">
    <property type="entry name" value="BULB_LECTIN"/>
    <property type="match status" value="1"/>
</dbReference>
<dbReference type="Gene3D" id="1.10.510.10">
    <property type="entry name" value="Transferase(Phosphotransferase) domain 1"/>
    <property type="match status" value="1"/>
</dbReference>
<dbReference type="InterPro" id="IPR036426">
    <property type="entry name" value="Bulb-type_lectin_dom_sf"/>
</dbReference>
<dbReference type="AlphaFoldDB" id="A0A2U1PUN3"/>
<feature type="domain" description="Bulb-type lectin" evidence="4">
    <location>
        <begin position="1"/>
        <end position="95"/>
    </location>
</feature>
<comment type="caution">
    <text evidence="5">The sequence shown here is derived from an EMBL/GenBank/DDBJ whole genome shotgun (WGS) entry which is preliminary data.</text>
</comment>
<protein>
    <submittedName>
        <fullName evidence="5">Apple-like protein</fullName>
    </submittedName>
</protein>
<reference evidence="5 6" key="1">
    <citation type="journal article" date="2018" name="Mol. Plant">
        <title>The genome of Artemisia annua provides insight into the evolution of Asteraceae family and artemisinin biosynthesis.</title>
        <authorList>
            <person name="Shen Q."/>
            <person name="Zhang L."/>
            <person name="Liao Z."/>
            <person name="Wang S."/>
            <person name="Yan T."/>
            <person name="Shi P."/>
            <person name="Liu M."/>
            <person name="Fu X."/>
            <person name="Pan Q."/>
            <person name="Wang Y."/>
            <person name="Lv Z."/>
            <person name="Lu X."/>
            <person name="Zhang F."/>
            <person name="Jiang W."/>
            <person name="Ma Y."/>
            <person name="Chen M."/>
            <person name="Hao X."/>
            <person name="Li L."/>
            <person name="Tang Y."/>
            <person name="Lv G."/>
            <person name="Zhou Y."/>
            <person name="Sun X."/>
            <person name="Brodelius P.E."/>
            <person name="Rose J.K.C."/>
            <person name="Tang K."/>
        </authorList>
    </citation>
    <scope>NUCLEOTIDE SEQUENCE [LARGE SCALE GENOMIC DNA]</scope>
    <source>
        <strain evidence="6">cv. Huhao1</strain>
        <tissue evidence="5">Leaf</tissue>
    </source>
</reference>
<dbReference type="EMBL" id="PKPP01000720">
    <property type="protein sequence ID" value="PWA89422.1"/>
    <property type="molecule type" value="Genomic_DNA"/>
</dbReference>
<dbReference type="Proteomes" id="UP000245207">
    <property type="component" value="Unassembled WGS sequence"/>
</dbReference>
<dbReference type="PANTHER" id="PTHR32444:SF186">
    <property type="entry name" value="BULB-TYPE LECTIN DOMAIN-CONTAINING PROTEIN"/>
    <property type="match status" value="1"/>
</dbReference>
<dbReference type="OrthoDB" id="785331at2759"/>